<evidence type="ECO:0000313" key="3">
    <source>
        <dbReference type="Proteomes" id="UP000216605"/>
    </source>
</evidence>
<dbReference type="SUPFAM" id="SSF52540">
    <property type="entry name" value="P-loop containing nucleoside triphosphate hydrolases"/>
    <property type="match status" value="1"/>
</dbReference>
<dbReference type="InterPro" id="IPR027417">
    <property type="entry name" value="P-loop_NTPase"/>
</dbReference>
<dbReference type="AlphaFoldDB" id="A0A255Z8S7"/>
<dbReference type="Proteomes" id="UP000216605">
    <property type="component" value="Unassembled WGS sequence"/>
</dbReference>
<evidence type="ECO:0000313" key="2">
    <source>
        <dbReference type="EMBL" id="OYQ37849.1"/>
    </source>
</evidence>
<keyword evidence="3" id="KW-1185">Reference proteome</keyword>
<dbReference type="EMBL" id="NOXV01000248">
    <property type="protein sequence ID" value="OYQ37849.1"/>
    <property type="molecule type" value="Genomic_DNA"/>
</dbReference>
<dbReference type="PANTHER" id="PTHR30121:SF6">
    <property type="entry name" value="SLR6007 PROTEIN"/>
    <property type="match status" value="1"/>
</dbReference>
<reference evidence="2 3" key="1">
    <citation type="submission" date="2017-07" db="EMBL/GenBank/DDBJ databases">
        <title>Flavobacterium cyanobacteriorum sp. nov., isolated from cyanobacterial aggregates in a eutrophic lake.</title>
        <authorList>
            <person name="Cai H."/>
        </authorList>
    </citation>
    <scope>NUCLEOTIDE SEQUENCE [LARGE SCALE GENOMIC DNA]</scope>
    <source>
        <strain evidence="2 3">TH021</strain>
    </source>
</reference>
<feature type="domain" description="Helicase HerA central" evidence="1">
    <location>
        <begin position="164"/>
        <end position="361"/>
    </location>
</feature>
<dbReference type="InterPro" id="IPR002789">
    <property type="entry name" value="HerA_central"/>
</dbReference>
<comment type="caution">
    <text evidence="2">The sequence shown here is derived from an EMBL/GenBank/DDBJ whole genome shotgun (WGS) entry which is preliminary data.</text>
</comment>
<dbReference type="Pfam" id="PF01935">
    <property type="entry name" value="DUF87"/>
    <property type="match status" value="1"/>
</dbReference>
<accession>A0A255Z8S7</accession>
<dbReference type="Gene3D" id="3.40.50.300">
    <property type="entry name" value="P-loop containing nucleotide triphosphate hydrolases"/>
    <property type="match status" value="2"/>
</dbReference>
<organism evidence="2 3">
    <name type="scientific">Flavobacterium cyanobacteriorum</name>
    <dbReference type="NCBI Taxonomy" id="2022802"/>
    <lineage>
        <taxon>Bacteria</taxon>
        <taxon>Pseudomonadati</taxon>
        <taxon>Bacteroidota</taxon>
        <taxon>Flavobacteriia</taxon>
        <taxon>Flavobacteriales</taxon>
        <taxon>Flavobacteriaceae</taxon>
        <taxon>Flavobacterium</taxon>
    </lineage>
</organism>
<dbReference type="RefSeq" id="WP_094414124.1">
    <property type="nucleotide sequence ID" value="NZ_NOXV01000248.1"/>
</dbReference>
<dbReference type="OrthoDB" id="1038731at2"/>
<name>A0A255Z8S7_9FLAO</name>
<protein>
    <recommendedName>
        <fullName evidence="1">Helicase HerA central domain-containing protein</fullName>
    </recommendedName>
</protein>
<evidence type="ECO:0000259" key="1">
    <source>
        <dbReference type="Pfam" id="PF01935"/>
    </source>
</evidence>
<proteinExistence type="predicted"/>
<dbReference type="PANTHER" id="PTHR30121">
    <property type="entry name" value="UNCHARACTERIZED PROTEIN YJGR-RELATED"/>
    <property type="match status" value="1"/>
</dbReference>
<dbReference type="InterPro" id="IPR051162">
    <property type="entry name" value="T4SS_component"/>
</dbReference>
<gene>
    <name evidence="2" type="ORF">CHU92_07345</name>
</gene>
<sequence length="531" mass="59645">MSVINLQNIRQAEGLMDDLHDIRYKIEQRLNLEKYTTSNKPVTINGNKIMRICLLAGLSSKEQRDVQAIEQIQLSKTSNRIFETLFTLHNLGGAYSALLKLRYHDLPVDWENTTLKSKIINSEILRGKDVLLKDGVLDDWLLNTVTTSKGGKAGSIPFLNLDIGSYEDEIPAALNLNGRDIPNTQILVAGTTGSGKSNLLAVLLNEIRTLSIESSYPVNFLLFDYKGEFSDPANNGWLQLFETDRSAILDPILAPLPFSPFKDFTGKPQNEINLYSTELATALCSIDRATISANMSNRLSEAIINAYKQTSNSPVTFQIILGQYTQLQNERERDKDDSVKSVLKQLIRNNLFASEDKIDLIKDSYIVKMDAFPKDGPIAKAIVYFIVSKLNTIYEKLPKQAVDEDCVELRHFTIIDEAHYMLGFDNKPLRDLIAVGRNKGLSIILATQNMDSYKSEYFDFYANAQYPLIMKQQSINDGVIKDLFGVSGTEFQEIKQAIAGLQKGELIIKNPTAIALGMGKKYKKIKVRHLI</sequence>